<sequence length="70" mass="7679">MDVMAGLRWKDSCCGLSSEKSGLSHIFEVRIEANVIHTRGEEVVCQGCILQFVISASEGMLPSRLHESSL</sequence>
<organism evidence="1 2">
    <name type="scientific">Prunus dulcis</name>
    <name type="common">Almond</name>
    <name type="synonym">Amygdalus dulcis</name>
    <dbReference type="NCBI Taxonomy" id="3755"/>
    <lineage>
        <taxon>Eukaryota</taxon>
        <taxon>Viridiplantae</taxon>
        <taxon>Streptophyta</taxon>
        <taxon>Embryophyta</taxon>
        <taxon>Tracheophyta</taxon>
        <taxon>Spermatophyta</taxon>
        <taxon>Magnoliopsida</taxon>
        <taxon>eudicotyledons</taxon>
        <taxon>Gunneridae</taxon>
        <taxon>Pentapetalae</taxon>
        <taxon>rosids</taxon>
        <taxon>fabids</taxon>
        <taxon>Rosales</taxon>
        <taxon>Rosaceae</taxon>
        <taxon>Amygdaloideae</taxon>
        <taxon>Amygdaleae</taxon>
        <taxon>Prunus</taxon>
    </lineage>
</organism>
<dbReference type="AlphaFoldDB" id="A0A5E4F841"/>
<evidence type="ECO:0000313" key="1">
    <source>
        <dbReference type="EMBL" id="VVA24243.1"/>
    </source>
</evidence>
<evidence type="ECO:0000313" key="2">
    <source>
        <dbReference type="Proteomes" id="UP000327085"/>
    </source>
</evidence>
<proteinExistence type="predicted"/>
<dbReference type="Gramene" id="VVA24243">
    <property type="protein sequence ID" value="VVA24243"/>
    <property type="gene ID" value="Prudul26B016487"/>
</dbReference>
<reference evidence="2" key="1">
    <citation type="journal article" date="2020" name="Plant J.">
        <title>Transposons played a major role in the diversification between the closely related almond and peach genomes: results from the almond genome sequence.</title>
        <authorList>
            <person name="Alioto T."/>
            <person name="Alexiou K.G."/>
            <person name="Bardil A."/>
            <person name="Barteri F."/>
            <person name="Castanera R."/>
            <person name="Cruz F."/>
            <person name="Dhingra A."/>
            <person name="Duval H."/>
            <person name="Fernandez I Marti A."/>
            <person name="Frias L."/>
            <person name="Galan B."/>
            <person name="Garcia J.L."/>
            <person name="Howad W."/>
            <person name="Gomez-Garrido J."/>
            <person name="Gut M."/>
            <person name="Julca I."/>
            <person name="Morata J."/>
            <person name="Puigdomenech P."/>
            <person name="Ribeca P."/>
            <person name="Rubio Cabetas M.J."/>
            <person name="Vlasova A."/>
            <person name="Wirthensohn M."/>
            <person name="Garcia-Mas J."/>
            <person name="Gabaldon T."/>
            <person name="Casacuberta J.M."/>
            <person name="Arus P."/>
        </authorList>
    </citation>
    <scope>NUCLEOTIDE SEQUENCE [LARGE SCALE GENOMIC DNA]</scope>
    <source>
        <strain evidence="2">cv. Texas</strain>
    </source>
</reference>
<gene>
    <name evidence="1" type="ORF">ALMOND_2B016487</name>
</gene>
<accession>A0A5E4F841</accession>
<dbReference type="Proteomes" id="UP000327085">
    <property type="component" value="Chromosome 3"/>
</dbReference>
<protein>
    <submittedName>
        <fullName evidence="1">Uncharacterized protein</fullName>
    </submittedName>
</protein>
<name>A0A5E4F841_PRUDU</name>
<dbReference type="InParanoid" id="A0A5E4F841"/>
<dbReference type="EMBL" id="CABIKO010000080">
    <property type="protein sequence ID" value="VVA24243.1"/>
    <property type="molecule type" value="Genomic_DNA"/>
</dbReference>